<accession>A0A0F8ZSR3</accession>
<feature type="non-terminal residue" evidence="1">
    <location>
        <position position="46"/>
    </location>
</feature>
<dbReference type="AlphaFoldDB" id="A0A0F8ZSR3"/>
<name>A0A0F8ZSR3_9ZZZZ</name>
<comment type="caution">
    <text evidence="1">The sequence shown here is derived from an EMBL/GenBank/DDBJ whole genome shotgun (WGS) entry which is preliminary data.</text>
</comment>
<sequence length="46" mass="5439">MNFIEYLIEARYAGDHPLVKEIKQAMFDRKSADVNVGEYNVEHIKR</sequence>
<evidence type="ECO:0000313" key="1">
    <source>
        <dbReference type="EMBL" id="KKK69449.1"/>
    </source>
</evidence>
<dbReference type="EMBL" id="LAZR01058645">
    <property type="protein sequence ID" value="KKK69449.1"/>
    <property type="molecule type" value="Genomic_DNA"/>
</dbReference>
<organism evidence="1">
    <name type="scientific">marine sediment metagenome</name>
    <dbReference type="NCBI Taxonomy" id="412755"/>
    <lineage>
        <taxon>unclassified sequences</taxon>
        <taxon>metagenomes</taxon>
        <taxon>ecological metagenomes</taxon>
    </lineage>
</organism>
<reference evidence="1" key="1">
    <citation type="journal article" date="2015" name="Nature">
        <title>Complex archaea that bridge the gap between prokaryotes and eukaryotes.</title>
        <authorList>
            <person name="Spang A."/>
            <person name="Saw J.H."/>
            <person name="Jorgensen S.L."/>
            <person name="Zaremba-Niedzwiedzka K."/>
            <person name="Martijn J."/>
            <person name="Lind A.E."/>
            <person name="van Eijk R."/>
            <person name="Schleper C."/>
            <person name="Guy L."/>
            <person name="Ettema T.J."/>
        </authorList>
    </citation>
    <scope>NUCLEOTIDE SEQUENCE</scope>
</reference>
<proteinExistence type="predicted"/>
<gene>
    <name evidence="1" type="ORF">LCGC14_2933900</name>
</gene>
<protein>
    <submittedName>
        <fullName evidence="1">Uncharacterized protein</fullName>
    </submittedName>
</protein>